<dbReference type="Pfam" id="PF01074">
    <property type="entry name" value="Glyco_hydro_38N"/>
    <property type="match status" value="1"/>
</dbReference>
<feature type="signal peptide" evidence="10">
    <location>
        <begin position="1"/>
        <end position="18"/>
    </location>
</feature>
<dbReference type="FunFam" id="2.70.98.30:FF:000003">
    <property type="entry name" value="Alpha-mannosidase"/>
    <property type="match status" value="1"/>
</dbReference>
<evidence type="ECO:0000259" key="11">
    <source>
        <dbReference type="SMART" id="SM00872"/>
    </source>
</evidence>
<evidence type="ECO:0000313" key="12">
    <source>
        <dbReference type="EMBL" id="CEP03251.1"/>
    </source>
</evidence>
<dbReference type="Pfam" id="PF09261">
    <property type="entry name" value="Alpha-mann_mid"/>
    <property type="match status" value="1"/>
</dbReference>
<sequence>MTIAWLCSVALLCWLAGADESLPMLNVHLVPHTHDDVGWLKTVDQYYVGSKQETQRASVRYVLDTTIRALLEDSKRKFIYVEVAFFERWWTEQTDAMKDKVRELVHNGQLEFINGGWAMNDEACVFYQSTIDQMTLGHRWLNDTFNVQPTIGWAVDPFGHSSQQASAFADIGFTTFVLGRVDDQDRSWRKTAKELEFIWRPSKSLGPGNQILGAITPEGYYPPGDFCIDETCNDDPLQDRDDLFDNNMEAKADKFAKEVREWASWYRDGDMMLTMGGDFHYSNAHINFANLDKLIAYFNKRTDKYRVSSAMNLFYSTPTAYFAKRLSDTAPYAVKTDDFFPYGTGGGHAYWVGYYTSRPAFKRYERVSNAHLQVCKQLQALAGTGGDVETLKRAMAVSQHHDAVSGTEKQHVANDYAKRLAIGSAGCDDVIQRALEKLTGSASVKYERCPLLNISVCEVTQGSDRFSVTAYNSLGQERSEFLQIPVESPSWIVTDASGNDIDAQIVSNIHDQATSGDVSASIYTLFFRATTPPLGFAVYTVRKASPDEATSAPVPWIVTRKEDGCDAFVLENDKLRVQLCPKTGRVKKITNKADEIIVEIDQTWHQYISHDDQGGGPSGAYIFRPQTQEPEPIGPSPKRVMFSRGPLVSQVHQTFSDGVSQTIRLWHDAEHVEIEFTVGPIDVDDGLGREVVTRYSSDIASGDKFATDSNGREMMDRRRDYRPTWLVDIKEPVASNYYPVTTAISLRDDGRAMTVLTDRSQGGTSLRSGQLELMVHRRTLFDDHLGVGEPINELGADKRGLVIRGTHRLIVSKPERAAHLHRILQDQVAHPFAPKFAALPSLSSDTVGGTTMYTGLTTSLPEGVQLVTVEELPDGDWLVRLGHQFAVDEDSGLSTSVSIDLASTFKGRCIQHAVELNLSANQVRKEASANGSTAPWKVSLAPMEIKTWKIRFGRCSGLDPVATM</sequence>
<dbReference type="PANTHER" id="PTHR11607:SF3">
    <property type="entry name" value="LYSOSOMAL ALPHA-MANNOSIDASE"/>
    <property type="match status" value="1"/>
</dbReference>
<gene>
    <name evidence="12" type="ORF">PBRA_003011</name>
</gene>
<dbReference type="InterPro" id="IPR028995">
    <property type="entry name" value="Glyco_hydro_57/38_cen_sf"/>
</dbReference>
<evidence type="ECO:0000256" key="4">
    <source>
        <dbReference type="ARBA" id="ARBA00022723"/>
    </source>
</evidence>
<feature type="chain" id="PRO_5017846801" description="Alpha-mannosidase" evidence="10">
    <location>
        <begin position="19"/>
        <end position="964"/>
    </location>
</feature>
<dbReference type="FunFam" id="1.20.1270.50:FF:000003">
    <property type="entry name" value="Alpha-mannosidase"/>
    <property type="match status" value="1"/>
</dbReference>
<dbReference type="InterPro" id="IPR000602">
    <property type="entry name" value="Glyco_hydro_38_N"/>
</dbReference>
<dbReference type="Gene3D" id="2.70.98.30">
    <property type="entry name" value="Golgi alpha-mannosidase II, domain 4"/>
    <property type="match status" value="1"/>
</dbReference>
<evidence type="ECO:0000256" key="1">
    <source>
        <dbReference type="ARBA" id="ARBA00000365"/>
    </source>
</evidence>
<dbReference type="InterPro" id="IPR013780">
    <property type="entry name" value="Glyco_hydro_b"/>
</dbReference>
<dbReference type="InterPro" id="IPR011330">
    <property type="entry name" value="Glyco_hydro/deAcase_b/a-brl"/>
</dbReference>
<comment type="cofactor">
    <cofactor evidence="10">
        <name>Zn(2+)</name>
        <dbReference type="ChEBI" id="CHEBI:29105"/>
    </cofactor>
    <text evidence="10">Binds 1 zinc ion per subunit.</text>
</comment>
<dbReference type="CDD" id="cd10810">
    <property type="entry name" value="GH38N_AMII_LAM_like"/>
    <property type="match status" value="1"/>
</dbReference>
<dbReference type="Gene3D" id="3.20.110.10">
    <property type="entry name" value="Glycoside hydrolase 38, N terminal domain"/>
    <property type="match status" value="1"/>
</dbReference>
<keyword evidence="10" id="KW-0732">Signal</keyword>
<keyword evidence="13" id="KW-1185">Reference proteome</keyword>
<name>A0A0G4J7M2_PLABS</name>
<dbReference type="PANTHER" id="PTHR11607">
    <property type="entry name" value="ALPHA-MANNOSIDASE"/>
    <property type="match status" value="1"/>
</dbReference>
<accession>A0A0G4J7M2</accession>
<keyword evidence="8" id="KW-0325">Glycoprotein</keyword>
<dbReference type="InterPro" id="IPR041147">
    <property type="entry name" value="GH38_C"/>
</dbReference>
<dbReference type="EMBL" id="CDSF01000144">
    <property type="protein sequence ID" value="CEP03251.1"/>
    <property type="molecule type" value="Genomic_DNA"/>
</dbReference>
<evidence type="ECO:0000256" key="10">
    <source>
        <dbReference type="RuleBase" id="RU361199"/>
    </source>
</evidence>
<reference evidence="12 13" key="1">
    <citation type="submission" date="2015-02" db="EMBL/GenBank/DDBJ databases">
        <authorList>
            <person name="Chooi Y.-H."/>
        </authorList>
    </citation>
    <scope>NUCLEOTIDE SEQUENCE [LARGE SCALE GENOMIC DNA]</scope>
    <source>
        <strain evidence="12">E3</strain>
    </source>
</reference>
<dbReference type="STRING" id="37360.A0A0G4J7M2"/>
<dbReference type="Gene3D" id="2.60.40.1180">
    <property type="entry name" value="Golgi alpha-mannosidase II"/>
    <property type="match status" value="1"/>
</dbReference>
<dbReference type="Proteomes" id="UP000039324">
    <property type="component" value="Unassembled WGS sequence"/>
</dbReference>
<evidence type="ECO:0000256" key="7">
    <source>
        <dbReference type="ARBA" id="ARBA00023157"/>
    </source>
</evidence>
<dbReference type="SUPFAM" id="SSF74650">
    <property type="entry name" value="Galactose mutarotase-like"/>
    <property type="match status" value="1"/>
</dbReference>
<dbReference type="GO" id="GO:0006013">
    <property type="term" value="P:mannose metabolic process"/>
    <property type="evidence" value="ECO:0007669"/>
    <property type="project" value="InterPro"/>
</dbReference>
<dbReference type="GO" id="GO:0030246">
    <property type="term" value="F:carbohydrate binding"/>
    <property type="evidence" value="ECO:0007669"/>
    <property type="project" value="InterPro"/>
</dbReference>
<dbReference type="Pfam" id="PF07748">
    <property type="entry name" value="Glyco_hydro_38C"/>
    <property type="match status" value="1"/>
</dbReference>
<comment type="catalytic activity">
    <reaction evidence="1">
        <text>Hydrolysis of terminal, non-reducing alpha-D-mannose residues in alpha-D-mannosides.</text>
        <dbReference type="EC" id="3.2.1.24"/>
    </reaction>
</comment>
<dbReference type="SMART" id="SM00872">
    <property type="entry name" value="Alpha-mann_mid"/>
    <property type="match status" value="1"/>
</dbReference>
<proteinExistence type="inferred from homology"/>
<dbReference type="InterPro" id="IPR037094">
    <property type="entry name" value="Glyco_hydro_38_cen_sf"/>
</dbReference>
<dbReference type="Gene3D" id="2.60.40.1360">
    <property type="match status" value="1"/>
</dbReference>
<comment type="similarity">
    <text evidence="2 10">Belongs to the glycosyl hydrolase 38 family.</text>
</comment>
<dbReference type="SUPFAM" id="SSF88713">
    <property type="entry name" value="Glycoside hydrolase/deacetylase"/>
    <property type="match status" value="1"/>
</dbReference>
<dbReference type="FunFam" id="1.20.1270.50:FF:000002">
    <property type="entry name" value="Alpha-mannosidase"/>
    <property type="match status" value="1"/>
</dbReference>
<dbReference type="InterPro" id="IPR011682">
    <property type="entry name" value="Glyco_hydro_38_C"/>
</dbReference>
<dbReference type="AlphaFoldDB" id="A0A0G4J7M2"/>
<keyword evidence="9 10" id="KW-0326">Glycosidase</keyword>
<dbReference type="InterPro" id="IPR015341">
    <property type="entry name" value="Glyco_hydro_38_cen"/>
</dbReference>
<evidence type="ECO:0000256" key="3">
    <source>
        <dbReference type="ARBA" id="ARBA00012752"/>
    </source>
</evidence>
<evidence type="ECO:0000256" key="8">
    <source>
        <dbReference type="ARBA" id="ARBA00023180"/>
    </source>
</evidence>
<evidence type="ECO:0000256" key="2">
    <source>
        <dbReference type="ARBA" id="ARBA00009792"/>
    </source>
</evidence>
<dbReference type="OMA" id="FIWRPSK"/>
<dbReference type="GO" id="GO:0005764">
    <property type="term" value="C:lysosome"/>
    <property type="evidence" value="ECO:0007669"/>
    <property type="project" value="TreeGrafter"/>
</dbReference>
<dbReference type="InterPro" id="IPR027291">
    <property type="entry name" value="Glyco_hydro_38_N_sf"/>
</dbReference>
<dbReference type="Gene3D" id="1.20.1270.50">
    <property type="entry name" value="Glycoside hydrolase family 38, central domain"/>
    <property type="match status" value="2"/>
</dbReference>
<dbReference type="FunFam" id="3.20.110.10:FF:000001">
    <property type="entry name" value="Alpha-mannosidase"/>
    <property type="match status" value="1"/>
</dbReference>
<protein>
    <recommendedName>
        <fullName evidence="3 10">Alpha-mannosidase</fullName>
        <ecNumber evidence="10">3.2.1.-</ecNumber>
    </recommendedName>
</protein>
<evidence type="ECO:0000256" key="5">
    <source>
        <dbReference type="ARBA" id="ARBA00022801"/>
    </source>
</evidence>
<keyword evidence="6 10" id="KW-0862">Zinc</keyword>
<evidence type="ECO:0000256" key="6">
    <source>
        <dbReference type="ARBA" id="ARBA00022833"/>
    </source>
</evidence>
<evidence type="ECO:0000313" key="13">
    <source>
        <dbReference type="Proteomes" id="UP000039324"/>
    </source>
</evidence>
<dbReference type="Pfam" id="PF17677">
    <property type="entry name" value="Glyco_hydro38C2"/>
    <property type="match status" value="1"/>
</dbReference>
<feature type="domain" description="Glycoside hydrolase family 38 central" evidence="11">
    <location>
        <begin position="349"/>
        <end position="420"/>
    </location>
</feature>
<dbReference type="GO" id="GO:0004559">
    <property type="term" value="F:alpha-mannosidase activity"/>
    <property type="evidence" value="ECO:0007669"/>
    <property type="project" value="UniProtKB-EC"/>
</dbReference>
<dbReference type="EC" id="3.2.1.-" evidence="10"/>
<keyword evidence="4 10" id="KW-0479">Metal-binding</keyword>
<dbReference type="InterPro" id="IPR050843">
    <property type="entry name" value="Glycosyl_Hydrlase_38"/>
</dbReference>
<dbReference type="InterPro" id="IPR011013">
    <property type="entry name" value="Gal_mutarotase_sf_dom"/>
</dbReference>
<evidence type="ECO:0000256" key="9">
    <source>
        <dbReference type="ARBA" id="ARBA00023295"/>
    </source>
</evidence>
<keyword evidence="7" id="KW-1015">Disulfide bond</keyword>
<dbReference type="SUPFAM" id="SSF88688">
    <property type="entry name" value="Families 57/38 glycoside transferase middle domain"/>
    <property type="match status" value="1"/>
</dbReference>
<dbReference type="OrthoDB" id="2016903at2759"/>
<organism evidence="12 13">
    <name type="scientific">Plasmodiophora brassicae</name>
    <name type="common">Clubroot disease agent</name>
    <dbReference type="NCBI Taxonomy" id="37360"/>
    <lineage>
        <taxon>Eukaryota</taxon>
        <taxon>Sar</taxon>
        <taxon>Rhizaria</taxon>
        <taxon>Endomyxa</taxon>
        <taxon>Phytomyxea</taxon>
        <taxon>Plasmodiophorida</taxon>
        <taxon>Plasmodiophoridae</taxon>
        <taxon>Plasmodiophora</taxon>
    </lineage>
</organism>
<dbReference type="GO" id="GO:0046872">
    <property type="term" value="F:metal ion binding"/>
    <property type="evidence" value="ECO:0007669"/>
    <property type="project" value="UniProtKB-KW"/>
</dbReference>
<keyword evidence="5 10" id="KW-0378">Hydrolase</keyword>